<dbReference type="GO" id="GO:0003755">
    <property type="term" value="F:peptidyl-prolyl cis-trans isomerase activity"/>
    <property type="evidence" value="ECO:0007669"/>
    <property type="project" value="UniProtKB-UniRule"/>
</dbReference>
<accession>A0A5C7GLR2</accession>
<reference evidence="7 8" key="1">
    <citation type="submission" date="2019-08" db="EMBL/GenBank/DDBJ databases">
        <title>Seonamhaeicola sediminis sp. nov., isolated from marine sediment.</title>
        <authorList>
            <person name="Cao W.R."/>
        </authorList>
    </citation>
    <scope>NUCLEOTIDE SEQUENCE [LARGE SCALE GENOMIC DNA]</scope>
    <source>
        <strain evidence="7 8">1505</strain>
    </source>
</reference>
<evidence type="ECO:0000259" key="6">
    <source>
        <dbReference type="PROSITE" id="PS50059"/>
    </source>
</evidence>
<feature type="domain" description="PPIase FKBP-type" evidence="6">
    <location>
        <begin position="127"/>
        <end position="225"/>
    </location>
</feature>
<dbReference type="Proteomes" id="UP000321080">
    <property type="component" value="Unassembled WGS sequence"/>
</dbReference>
<keyword evidence="2 3" id="KW-0697">Rotamase</keyword>
<dbReference type="SUPFAM" id="SSF54534">
    <property type="entry name" value="FKBP-like"/>
    <property type="match status" value="1"/>
</dbReference>
<dbReference type="Gene3D" id="3.10.50.40">
    <property type="match status" value="1"/>
</dbReference>
<name>A0A5C7GLR2_9FLAO</name>
<evidence type="ECO:0000256" key="2">
    <source>
        <dbReference type="ARBA" id="ARBA00023110"/>
    </source>
</evidence>
<comment type="catalytic activity">
    <reaction evidence="1 3 4">
        <text>[protein]-peptidylproline (omega=180) = [protein]-peptidylproline (omega=0)</text>
        <dbReference type="Rhea" id="RHEA:16237"/>
        <dbReference type="Rhea" id="RHEA-COMP:10747"/>
        <dbReference type="Rhea" id="RHEA-COMP:10748"/>
        <dbReference type="ChEBI" id="CHEBI:83833"/>
        <dbReference type="ChEBI" id="CHEBI:83834"/>
        <dbReference type="EC" id="5.2.1.8"/>
    </reaction>
</comment>
<evidence type="ECO:0000256" key="3">
    <source>
        <dbReference type="PROSITE-ProRule" id="PRU00277"/>
    </source>
</evidence>
<comment type="similarity">
    <text evidence="4">Belongs to the FKBP-type PPIase family.</text>
</comment>
<feature type="region of interest" description="Disordered" evidence="5">
    <location>
        <begin position="251"/>
        <end position="313"/>
    </location>
</feature>
<evidence type="ECO:0000256" key="4">
    <source>
        <dbReference type="RuleBase" id="RU003915"/>
    </source>
</evidence>
<dbReference type="OrthoDB" id="1424215at2"/>
<dbReference type="PROSITE" id="PS50059">
    <property type="entry name" value="FKBP_PPIASE"/>
    <property type="match status" value="1"/>
</dbReference>
<organism evidence="7 8">
    <name type="scientific">Seonamhaeicola maritimus</name>
    <dbReference type="NCBI Taxonomy" id="2591822"/>
    <lineage>
        <taxon>Bacteria</taxon>
        <taxon>Pseudomonadati</taxon>
        <taxon>Bacteroidota</taxon>
        <taxon>Flavobacteriia</taxon>
        <taxon>Flavobacteriales</taxon>
        <taxon>Flavobacteriaceae</taxon>
    </lineage>
</organism>
<dbReference type="EMBL" id="VRKQ01000008">
    <property type="protein sequence ID" value="TXG39273.1"/>
    <property type="molecule type" value="Genomic_DNA"/>
</dbReference>
<protein>
    <recommendedName>
        <fullName evidence="4">Peptidyl-prolyl cis-trans isomerase</fullName>
        <ecNumber evidence="4">5.2.1.8</ecNumber>
    </recommendedName>
</protein>
<dbReference type="AlphaFoldDB" id="A0A5C7GLR2"/>
<gene>
    <name evidence="7" type="ORF">FUA22_05190</name>
</gene>
<keyword evidence="3 4" id="KW-0413">Isomerase</keyword>
<dbReference type="Pfam" id="PF00254">
    <property type="entry name" value="FKBP_C"/>
    <property type="match status" value="1"/>
</dbReference>
<comment type="caution">
    <text evidence="7">The sequence shown here is derived from an EMBL/GenBank/DDBJ whole genome shotgun (WGS) entry which is preliminary data.</text>
</comment>
<dbReference type="InterPro" id="IPR001179">
    <property type="entry name" value="PPIase_FKBP_dom"/>
</dbReference>
<dbReference type="InterPro" id="IPR046357">
    <property type="entry name" value="PPIase_dom_sf"/>
</dbReference>
<evidence type="ECO:0000313" key="7">
    <source>
        <dbReference type="EMBL" id="TXG39273.1"/>
    </source>
</evidence>
<evidence type="ECO:0000256" key="1">
    <source>
        <dbReference type="ARBA" id="ARBA00000971"/>
    </source>
</evidence>
<feature type="compositionally biased region" description="Acidic residues" evidence="5">
    <location>
        <begin position="257"/>
        <end position="277"/>
    </location>
</feature>
<dbReference type="EC" id="5.2.1.8" evidence="4"/>
<proteinExistence type="inferred from homology"/>
<evidence type="ECO:0000313" key="8">
    <source>
        <dbReference type="Proteomes" id="UP000321080"/>
    </source>
</evidence>
<evidence type="ECO:0000256" key="5">
    <source>
        <dbReference type="SAM" id="MobiDB-lite"/>
    </source>
</evidence>
<sequence>MNLERISLFILSLTFCFLSCGKDDGGDDEVEIVFRDRTEQQVIDNDSIVGYLETHYYNSDDFIGNPDPSIADLAITPLVEGESVPTGHTLLKEAVGVSKKVVYLDVDYEYYVLNINQGGGADSPTFADNILVSYEGFTLDNEVFDSAINPVEFDLTTLIPGWRKVFPQFNTAESFVENIDGTVNFVNPGVGVMFLPSGLAYFSSSQSGIPSYSPLIFKFELVHTTENDHDNDGILSYLEDLNGDGEFSLNTEAGLQDGDDTDEDGVPNYFDPDDDGDGVPTINEDLNDDGDPTNDIGKNGIPNYLDPEETDSK</sequence>
<keyword evidence="8" id="KW-1185">Reference proteome</keyword>